<accession>A0AAD9MTQ4</accession>
<feature type="compositionally biased region" description="Low complexity" evidence="1">
    <location>
        <begin position="806"/>
        <end position="837"/>
    </location>
</feature>
<feature type="compositionally biased region" description="Basic and acidic residues" evidence="1">
    <location>
        <begin position="80"/>
        <end position="101"/>
    </location>
</feature>
<keyword evidence="3" id="KW-1185">Reference proteome</keyword>
<feature type="compositionally biased region" description="Polar residues" evidence="1">
    <location>
        <begin position="1030"/>
        <end position="1040"/>
    </location>
</feature>
<feature type="compositionally biased region" description="Acidic residues" evidence="1">
    <location>
        <begin position="1173"/>
        <end position="1199"/>
    </location>
</feature>
<feature type="compositionally biased region" description="Polar residues" evidence="1">
    <location>
        <begin position="904"/>
        <end position="913"/>
    </location>
</feature>
<feature type="compositionally biased region" description="Polar residues" evidence="1">
    <location>
        <begin position="1110"/>
        <end position="1122"/>
    </location>
</feature>
<feature type="compositionally biased region" description="Polar residues" evidence="1">
    <location>
        <begin position="795"/>
        <end position="804"/>
    </location>
</feature>
<protein>
    <submittedName>
        <fullName evidence="2">Uncharacterized protein</fullName>
    </submittedName>
</protein>
<proteinExistence type="predicted"/>
<dbReference type="Proteomes" id="UP001208570">
    <property type="component" value="Unassembled WGS sequence"/>
</dbReference>
<comment type="caution">
    <text evidence="2">The sequence shown here is derived from an EMBL/GenBank/DDBJ whole genome shotgun (WGS) entry which is preliminary data.</text>
</comment>
<feature type="compositionally biased region" description="Low complexity" evidence="1">
    <location>
        <begin position="285"/>
        <end position="299"/>
    </location>
</feature>
<reference evidence="2" key="1">
    <citation type="journal article" date="2023" name="Mol. Biol. Evol.">
        <title>Third-Generation Sequencing Reveals the Adaptive Role of the Epigenome in Three Deep-Sea Polychaetes.</title>
        <authorList>
            <person name="Perez M."/>
            <person name="Aroh O."/>
            <person name="Sun Y."/>
            <person name="Lan Y."/>
            <person name="Juniper S.K."/>
            <person name="Young C.R."/>
            <person name="Angers B."/>
            <person name="Qian P.Y."/>
        </authorList>
    </citation>
    <scope>NUCLEOTIDE SEQUENCE</scope>
    <source>
        <strain evidence="2">P08H-3</strain>
    </source>
</reference>
<name>A0AAD9MTQ4_9ANNE</name>
<feature type="region of interest" description="Disordered" evidence="1">
    <location>
        <begin position="884"/>
        <end position="1055"/>
    </location>
</feature>
<evidence type="ECO:0000313" key="2">
    <source>
        <dbReference type="EMBL" id="KAK2145447.1"/>
    </source>
</evidence>
<feature type="region of interest" description="Disordered" evidence="1">
    <location>
        <begin position="1076"/>
        <end position="1213"/>
    </location>
</feature>
<evidence type="ECO:0000313" key="3">
    <source>
        <dbReference type="Proteomes" id="UP001208570"/>
    </source>
</evidence>
<feature type="compositionally biased region" description="Acidic residues" evidence="1">
    <location>
        <begin position="1155"/>
        <end position="1166"/>
    </location>
</feature>
<feature type="region of interest" description="Disordered" evidence="1">
    <location>
        <begin position="600"/>
        <end position="628"/>
    </location>
</feature>
<feature type="compositionally biased region" description="Acidic residues" evidence="1">
    <location>
        <begin position="1137"/>
        <end position="1147"/>
    </location>
</feature>
<evidence type="ECO:0000256" key="1">
    <source>
        <dbReference type="SAM" id="MobiDB-lite"/>
    </source>
</evidence>
<feature type="compositionally biased region" description="Basic and acidic residues" evidence="1">
    <location>
        <begin position="233"/>
        <end position="256"/>
    </location>
</feature>
<feature type="region of interest" description="Disordered" evidence="1">
    <location>
        <begin position="754"/>
        <end position="775"/>
    </location>
</feature>
<feature type="region of interest" description="Disordered" evidence="1">
    <location>
        <begin position="789"/>
        <end position="856"/>
    </location>
</feature>
<sequence length="1618" mass="174526">MADENVCQQFEPHAWKKDLCVKCMKARSVHKSLHQVPVPVKRKTKTTSNDPDIGGERETSSNCDVPNDYNKPASSAPDARVPDRGGSKDKPEREVTGKKQIADPGNNLDRKKSGPTALAKKTAAGNIQKDGGKKSPGSAQSKPAVATKPRPPGAKARQAQDKQQSGAPDAAKGSTTEDRDHRYPVPVPRSTVGESDNSDKAIASCGPTAAVTNAKSKAKVNVPTRPPGAPPDVPRHNDAPTERKSAKVSKTNDTRPVKVHIKGLTPETVPTALNDPNCKDAVAPSRGSSSNGSVVTSGGKEAAPPTGSGHYYHKYDVTGSLQRKTKKPVDKRTVYVKDDLQLRTKKTLVMPYTVVDVTSVRRECDNGHPPQLPSTPPPDHTASEPTSRESTLRSSKHKTELGDAESADGSQNSVKSEPLPSPKLPIILQAEAQRMREESRTPPPHRMVPIMIRPQHSDGSDTYEPVEDYQRADEVVHKDSKNVAESTEGLTTDADFVDYSTTDVGCLSFGRQSKSRASATKSNVFEAKMAALANLDLLKGITSKVQAPDISVEQVTEVDAPGTGTSAKTEEQVVPIGHQESQKVTKKGGKSFFKKLLKIGSREGGGSSNKEVTGDDPSGGDSGITHPSNVMVHSAYDEHSGSSAQSQRMSPTRHEKMMLSEVQKVIANRQFSAPDICRELTDLKNLEQKPLDVSCTTGVMEQPGHQAAVSRSKKKLNITVQPIISAPNQDEKINNIKQAQLMALSLGIDKMTSRHKGDEPITSTNLSGAAPNPLASVPDQVALKLRDGSKEETYMSDSRNQEGVKSSEVTGYGSSSSSATPDANSTSSSKPKPSIPAKFKKTVDSSKTDQNVFPESANLACVVAPELGGESSDICVDRAKADPLLSPASSESSSVGYAPGSGAASPQPTSPSSELPPGVRSKKSRARADPKTGKIARSMMPAPPPPPPPPAPHQSAAMSGSVVGGQASQPTESPSRPGDHGCQPGMDPDFPVASASNTSPEHKSGTRRPGALTHTDISAPILTSPDLMSRSFSTPSTEPTSDIHRKENVECAKKHTRNKTITEGIVVEASTSPIEDNEVDFDSMGRINGRFLNRALPPTPGQSKDGKGTTKPTHSDTPTGSVSVIEENEYEMVSVDSDADDKDVDPESTERPDYEDIDDANGDEEGLYSNPADLDDDSSEQNDEAVDVEQEQDDLDDGYLEPVATNNDDEIQTNEKRILSGSRLSHPDICLTVYTNTDTSVYGQKPVWTIKEAFCKMSTHNVQTLSSRAQTILDRLIPRPAGVDAELSWGDFKLKSSTPVLCVGDIAFYAARSNRVKPSDCHIMICRLHLSKTFAESASAGGITASKVFRDEVSRDLLIGLSKSDHCHTSSTVECDISVLSYSKLESLDVAISNMDSVFATDLNEYERFVSFWITHIVGAVIDISVKWPHLQMVSCEHVAAVRVPSCEQSFPVLIIPEFSYIQSGDPDQLAALSPCNWNQIGSDIIWILFKLLRLVYKEPSKDPVVRIPIRSKYSVGLRAFVEAILKNKDSSCGIVFGKFIIEVMLWGPCKDDIKQLLTAENRDESFQIWLELKRNLIVNSLAAGYHRDTPDFSGMLSFLCSVTPKLLMDATRILWTK</sequence>
<gene>
    <name evidence="2" type="ORF">LSH36_681g02024</name>
</gene>
<feature type="compositionally biased region" description="Basic and acidic residues" evidence="1">
    <location>
        <begin position="327"/>
        <end position="342"/>
    </location>
</feature>
<feature type="compositionally biased region" description="Basic and acidic residues" evidence="1">
    <location>
        <begin position="386"/>
        <end position="401"/>
    </location>
</feature>
<feature type="compositionally biased region" description="Pro residues" evidence="1">
    <location>
        <begin position="941"/>
        <end position="952"/>
    </location>
</feature>
<feature type="compositionally biased region" description="Basic and acidic residues" evidence="1">
    <location>
        <begin position="1041"/>
        <end position="1053"/>
    </location>
</feature>
<feature type="compositionally biased region" description="Low complexity" evidence="1">
    <location>
        <begin position="886"/>
        <end position="901"/>
    </location>
</feature>
<dbReference type="EMBL" id="JAODUP010000681">
    <property type="protein sequence ID" value="KAK2145447.1"/>
    <property type="molecule type" value="Genomic_DNA"/>
</dbReference>
<organism evidence="2 3">
    <name type="scientific">Paralvinella palmiformis</name>
    <dbReference type="NCBI Taxonomy" id="53620"/>
    <lineage>
        <taxon>Eukaryota</taxon>
        <taxon>Metazoa</taxon>
        <taxon>Spiralia</taxon>
        <taxon>Lophotrochozoa</taxon>
        <taxon>Annelida</taxon>
        <taxon>Polychaeta</taxon>
        <taxon>Sedentaria</taxon>
        <taxon>Canalipalpata</taxon>
        <taxon>Terebellida</taxon>
        <taxon>Terebelliformia</taxon>
        <taxon>Alvinellidae</taxon>
        <taxon>Paralvinella</taxon>
    </lineage>
</organism>
<feature type="compositionally biased region" description="Pro residues" evidence="1">
    <location>
        <begin position="370"/>
        <end position="379"/>
    </location>
</feature>
<feature type="region of interest" description="Disordered" evidence="1">
    <location>
        <begin position="28"/>
        <end position="464"/>
    </location>
</feature>